<dbReference type="GO" id="GO:0022857">
    <property type="term" value="F:transmembrane transporter activity"/>
    <property type="evidence" value="ECO:0007669"/>
    <property type="project" value="InterPro"/>
</dbReference>
<evidence type="ECO:0000313" key="9">
    <source>
        <dbReference type="Proteomes" id="UP000010384"/>
    </source>
</evidence>
<dbReference type="Gene3D" id="1.20.1250.20">
    <property type="entry name" value="MFS general substrate transporter like domains"/>
    <property type="match status" value="2"/>
</dbReference>
<dbReference type="InterPro" id="IPR011701">
    <property type="entry name" value="MFS"/>
</dbReference>
<feature type="transmembrane region" description="Helical" evidence="6">
    <location>
        <begin position="348"/>
        <end position="372"/>
    </location>
</feature>
<dbReference type="SUPFAM" id="SSF103473">
    <property type="entry name" value="MFS general substrate transporter"/>
    <property type="match status" value="1"/>
</dbReference>
<dbReference type="PANTHER" id="PTHR42688">
    <property type="entry name" value="CONSERVED PROTEIN"/>
    <property type="match status" value="1"/>
</dbReference>
<feature type="transmembrane region" description="Helical" evidence="6">
    <location>
        <begin position="378"/>
        <end position="397"/>
    </location>
</feature>
<feature type="transmembrane region" description="Helical" evidence="6">
    <location>
        <begin position="88"/>
        <end position="109"/>
    </location>
</feature>
<dbReference type="HOGENOM" id="CLU_040020_2_0_3"/>
<dbReference type="AlphaFoldDB" id="K9U7Z8"/>
<dbReference type="Pfam" id="PF07690">
    <property type="entry name" value="MFS_1"/>
    <property type="match status" value="1"/>
</dbReference>
<dbReference type="InterPro" id="IPR052425">
    <property type="entry name" value="Uncharacterized_MFS-type"/>
</dbReference>
<dbReference type="KEGG" id="cthe:Chro_5615"/>
<name>K9U7Z8_CHRTP</name>
<feature type="domain" description="Major facilitator superfamily (MFS) profile" evidence="7">
    <location>
        <begin position="22"/>
        <end position="401"/>
    </location>
</feature>
<evidence type="ECO:0000259" key="7">
    <source>
        <dbReference type="PROSITE" id="PS50850"/>
    </source>
</evidence>
<keyword evidence="4 6" id="KW-1133">Transmembrane helix</keyword>
<proteinExistence type="predicted"/>
<keyword evidence="9" id="KW-1185">Reference proteome</keyword>
<accession>K9U7Z8</accession>
<dbReference type="GO" id="GO:0005886">
    <property type="term" value="C:plasma membrane"/>
    <property type="evidence" value="ECO:0007669"/>
    <property type="project" value="UniProtKB-SubCell"/>
</dbReference>
<dbReference type="InParanoid" id="K9U7Z8"/>
<evidence type="ECO:0000313" key="8">
    <source>
        <dbReference type="EMBL" id="AFY90970.1"/>
    </source>
</evidence>
<dbReference type="InterPro" id="IPR020846">
    <property type="entry name" value="MFS_dom"/>
</dbReference>
<dbReference type="OrthoDB" id="9803985at2"/>
<keyword evidence="2" id="KW-1003">Cell membrane</keyword>
<dbReference type="PANTHER" id="PTHR42688:SF1">
    <property type="entry name" value="BLR5212 PROTEIN"/>
    <property type="match status" value="1"/>
</dbReference>
<feature type="transmembrane region" description="Helical" evidence="6">
    <location>
        <begin position="21"/>
        <end position="39"/>
    </location>
</feature>
<geneLocation type="plasmid" evidence="8 9">
    <name>pCHRO.01</name>
</geneLocation>
<feature type="transmembrane region" description="Helical" evidence="6">
    <location>
        <begin position="182"/>
        <end position="203"/>
    </location>
</feature>
<evidence type="ECO:0000256" key="3">
    <source>
        <dbReference type="ARBA" id="ARBA00022692"/>
    </source>
</evidence>
<organism evidence="8 9">
    <name type="scientific">Chroococcidiopsis thermalis (strain PCC 7203)</name>
    <dbReference type="NCBI Taxonomy" id="251229"/>
    <lineage>
        <taxon>Bacteria</taxon>
        <taxon>Bacillati</taxon>
        <taxon>Cyanobacteriota</taxon>
        <taxon>Cyanophyceae</taxon>
        <taxon>Chroococcidiopsidales</taxon>
        <taxon>Chroococcidiopsidaceae</taxon>
        <taxon>Chroococcidiopsis</taxon>
    </lineage>
</organism>
<feature type="transmembrane region" description="Helical" evidence="6">
    <location>
        <begin position="228"/>
        <end position="250"/>
    </location>
</feature>
<evidence type="ECO:0000256" key="5">
    <source>
        <dbReference type="ARBA" id="ARBA00023136"/>
    </source>
</evidence>
<evidence type="ECO:0000256" key="4">
    <source>
        <dbReference type="ARBA" id="ARBA00022989"/>
    </source>
</evidence>
<evidence type="ECO:0000256" key="6">
    <source>
        <dbReference type="SAM" id="Phobius"/>
    </source>
</evidence>
<evidence type="ECO:0000256" key="2">
    <source>
        <dbReference type="ARBA" id="ARBA00022475"/>
    </source>
</evidence>
<feature type="transmembrane region" description="Helical" evidence="6">
    <location>
        <begin position="45"/>
        <end position="67"/>
    </location>
</feature>
<protein>
    <submittedName>
        <fullName evidence="8">Major facilitator superfamily MFS_1</fullName>
    </submittedName>
</protein>
<sequence>MQSQPPSARGDRKPSVSKASALKFVILLGIVSLFADMTYEGARSITGPYLAVLGASATVVGIVSGLGELIGYSLRLASGYMSDRTQKYWSITLFGYAINLLVVPLLALAGRWEVAAFLMVTERIGKGIRTPARDVILSSATKQVGRGWGFGLHEALDQIGAVLGPLLVAAALYFQGGYRTGFALLLVPALLALAVLIAARSLYPRPQRFEASSLSHHLDQTQGFPRVFWLYLAAMAFVAAGFADFPLIAYHFQKASVVPSDWIPIFYAIAMGVDAIAALILGHLFDRKGIFAVVVAVLFSSFFAPLVFLGNSYIALAGMAVWGIGMGAQESIMRAVIAEIISANRRGVAYGIFNTGYGVFWFLGSALIGILYDTSTTALIIFSIVTQLASIPLLLKVSQEFRHSRR</sequence>
<evidence type="ECO:0000256" key="1">
    <source>
        <dbReference type="ARBA" id="ARBA00004651"/>
    </source>
</evidence>
<keyword evidence="3 6" id="KW-0812">Transmembrane</keyword>
<feature type="transmembrane region" description="Helical" evidence="6">
    <location>
        <begin position="289"/>
        <end position="308"/>
    </location>
</feature>
<dbReference type="Proteomes" id="UP000010384">
    <property type="component" value="Plasmid pCHRO.01"/>
</dbReference>
<dbReference type="PATRIC" id="fig|251229.3.peg.6564"/>
<keyword evidence="8" id="KW-0614">Plasmid</keyword>
<dbReference type="RefSeq" id="WP_015162908.1">
    <property type="nucleotide sequence ID" value="NC_019699.1"/>
</dbReference>
<feature type="transmembrane region" description="Helical" evidence="6">
    <location>
        <begin position="262"/>
        <end position="282"/>
    </location>
</feature>
<keyword evidence="5 6" id="KW-0472">Membrane</keyword>
<dbReference type="CDD" id="cd17370">
    <property type="entry name" value="MFS_MJ1317_like"/>
    <property type="match status" value="1"/>
</dbReference>
<dbReference type="EMBL" id="CP003598">
    <property type="protein sequence ID" value="AFY90970.1"/>
    <property type="molecule type" value="Genomic_DNA"/>
</dbReference>
<gene>
    <name evidence="8" type="ORF">Chro_5615</name>
</gene>
<dbReference type="PROSITE" id="PS50850">
    <property type="entry name" value="MFS"/>
    <property type="match status" value="1"/>
</dbReference>
<reference evidence="8 9" key="1">
    <citation type="submission" date="2012-06" db="EMBL/GenBank/DDBJ databases">
        <title>Finished plasmid 1 of genome of Chroococcidiopsis thermalis PCC 7203.</title>
        <authorList>
            <consortium name="US DOE Joint Genome Institute"/>
            <person name="Gugger M."/>
            <person name="Coursin T."/>
            <person name="Rippka R."/>
            <person name="Tandeau De Marsac N."/>
            <person name="Huntemann M."/>
            <person name="Wei C.-L."/>
            <person name="Han J."/>
            <person name="Detter J.C."/>
            <person name="Han C."/>
            <person name="Tapia R."/>
            <person name="Davenport K."/>
            <person name="Daligault H."/>
            <person name="Erkkila T."/>
            <person name="Gu W."/>
            <person name="Munk A.C.C."/>
            <person name="Teshima H."/>
            <person name="Xu Y."/>
            <person name="Chain P."/>
            <person name="Chen A."/>
            <person name="Krypides N."/>
            <person name="Mavromatis K."/>
            <person name="Markowitz V."/>
            <person name="Szeto E."/>
            <person name="Ivanova N."/>
            <person name="Mikhailova N."/>
            <person name="Ovchinnikova G."/>
            <person name="Pagani I."/>
            <person name="Pati A."/>
            <person name="Goodwin L."/>
            <person name="Peters L."/>
            <person name="Pitluck S."/>
            <person name="Woyke T."/>
            <person name="Kerfeld C."/>
        </authorList>
    </citation>
    <scope>NUCLEOTIDE SEQUENCE [LARGE SCALE GENOMIC DNA]</scope>
    <source>
        <strain evidence="8 9">PCC 7203</strain>
        <plasmid evidence="8 9">pCHRO.01</plasmid>
    </source>
</reference>
<comment type="subcellular location">
    <subcellularLocation>
        <location evidence="1">Cell membrane</location>
        <topology evidence="1">Multi-pass membrane protein</topology>
    </subcellularLocation>
</comment>
<dbReference type="InterPro" id="IPR036259">
    <property type="entry name" value="MFS_trans_sf"/>
</dbReference>